<dbReference type="EMBL" id="MWXA01000001">
    <property type="protein sequence ID" value="OZG68805.1"/>
    <property type="molecule type" value="Genomic_DNA"/>
</dbReference>
<accession>A0A261GCC2</accession>
<evidence type="ECO:0000313" key="3">
    <source>
        <dbReference type="Proteomes" id="UP000216451"/>
    </source>
</evidence>
<protein>
    <submittedName>
        <fullName evidence="2">Uncharacterized protein</fullName>
    </submittedName>
</protein>
<gene>
    <name evidence="2" type="ORF">BAQU_0106</name>
</gene>
<dbReference type="AlphaFoldDB" id="A0A261GCC2"/>
<reference evidence="2 3" key="1">
    <citation type="journal article" date="2017" name="BMC Genomics">
        <title>Comparative genomic and phylogenomic analyses of the Bifidobacteriaceae family.</title>
        <authorList>
            <person name="Lugli G.A."/>
            <person name="Milani C."/>
            <person name="Turroni F."/>
            <person name="Duranti S."/>
            <person name="Mancabelli L."/>
            <person name="Mangifesta M."/>
            <person name="Ferrario C."/>
            <person name="Modesto M."/>
            <person name="Mattarelli P."/>
            <person name="Jiri K."/>
            <person name="van Sinderen D."/>
            <person name="Ventura M."/>
        </authorList>
    </citation>
    <scope>NUCLEOTIDE SEQUENCE [LARGE SCALE GENOMIC DNA]</scope>
    <source>
        <strain evidence="2 3">LMG 28769</strain>
    </source>
</reference>
<evidence type="ECO:0000313" key="2">
    <source>
        <dbReference type="EMBL" id="OZG68805.1"/>
    </source>
</evidence>
<name>A0A261GCC2_9BIFI</name>
<evidence type="ECO:0000256" key="1">
    <source>
        <dbReference type="SAM" id="MobiDB-lite"/>
    </source>
</evidence>
<feature type="region of interest" description="Disordered" evidence="1">
    <location>
        <begin position="79"/>
        <end position="121"/>
    </location>
</feature>
<organism evidence="2 3">
    <name type="scientific">Bifidobacterium aquikefiri</name>
    <dbReference type="NCBI Taxonomy" id="1653207"/>
    <lineage>
        <taxon>Bacteria</taxon>
        <taxon>Bacillati</taxon>
        <taxon>Actinomycetota</taxon>
        <taxon>Actinomycetes</taxon>
        <taxon>Bifidobacteriales</taxon>
        <taxon>Bifidobacteriaceae</taxon>
        <taxon>Bifidobacterium</taxon>
    </lineage>
</organism>
<comment type="caution">
    <text evidence="2">The sequence shown here is derived from an EMBL/GenBank/DDBJ whole genome shotgun (WGS) entry which is preliminary data.</text>
</comment>
<proteinExistence type="predicted"/>
<dbReference type="Proteomes" id="UP000216451">
    <property type="component" value="Unassembled WGS sequence"/>
</dbReference>
<keyword evidence="3" id="KW-1185">Reference proteome</keyword>
<sequence>MASRMSENTLGVDVLKRERALASEKLKDMKTVFNELKKMMGAASVLNSELAKFTNKYGMNKQAIDELFELSSQQISLIRQAAASDSSSEDAQEKSSNEETESQDSSQNAISDVPAFVHHDA</sequence>